<gene>
    <name evidence="1" type="ORF">A9K56_12420</name>
</gene>
<comment type="caution">
    <text evidence="1">The sequence shown here is derived from an EMBL/GenBank/DDBJ whole genome shotgun (WGS) entry which is preliminary data.</text>
</comment>
<dbReference type="RefSeq" id="WP_053519409.1">
    <property type="nucleotide sequence ID" value="NZ_CP106759.1"/>
</dbReference>
<sequence>MATTIENYFQPGWRDQLHTCAACEWKGSSRAMVMELDEDATEYDCPVCENPLLVVLHPDLAQVRAAAAEGNAEAQEQLDIVASAPRPE</sequence>
<evidence type="ECO:0000313" key="2">
    <source>
        <dbReference type="Proteomes" id="UP000092125"/>
    </source>
</evidence>
<protein>
    <submittedName>
        <fullName evidence="1">Uncharacterized protein</fullName>
    </submittedName>
</protein>
<name>A0AAP7L0B9_STEMA</name>
<evidence type="ECO:0000313" key="1">
    <source>
        <dbReference type="EMBL" id="OBU60987.1"/>
    </source>
</evidence>
<dbReference type="Proteomes" id="UP000092125">
    <property type="component" value="Unassembled WGS sequence"/>
</dbReference>
<dbReference type="EMBL" id="LYVI01000007">
    <property type="protein sequence ID" value="OBU60987.1"/>
    <property type="molecule type" value="Genomic_DNA"/>
</dbReference>
<dbReference type="AlphaFoldDB" id="A0AAP7L0B9"/>
<reference evidence="1 2" key="1">
    <citation type="submission" date="2016-05" db="EMBL/GenBank/DDBJ databases">
        <title>Draft Genome Sequences of Stenotrophomonas maltophilia Strains Sm32COP, Sm41DVV, Sm46PAILV, SmF3, SmF22, SmSOFb1 and SmCVFa1, Isolated from Different Manures, in France.</title>
        <authorList>
            <person name="Nazaret S."/>
            <person name="Bodilis J."/>
        </authorList>
    </citation>
    <scope>NUCLEOTIDE SEQUENCE [LARGE SCALE GENOMIC DNA]</scope>
    <source>
        <strain evidence="1 2">Sm41DVV</strain>
    </source>
</reference>
<proteinExistence type="predicted"/>
<organism evidence="1 2">
    <name type="scientific">Stenotrophomonas maltophilia</name>
    <name type="common">Pseudomonas maltophilia</name>
    <name type="synonym">Xanthomonas maltophilia</name>
    <dbReference type="NCBI Taxonomy" id="40324"/>
    <lineage>
        <taxon>Bacteria</taxon>
        <taxon>Pseudomonadati</taxon>
        <taxon>Pseudomonadota</taxon>
        <taxon>Gammaproteobacteria</taxon>
        <taxon>Lysobacterales</taxon>
        <taxon>Lysobacteraceae</taxon>
        <taxon>Stenotrophomonas</taxon>
        <taxon>Stenotrophomonas maltophilia group</taxon>
    </lineage>
</organism>
<accession>A0AAP7L0B9</accession>